<protein>
    <submittedName>
        <fullName evidence="2">Uncharacterized protein</fullName>
    </submittedName>
</protein>
<dbReference type="EMBL" id="FNPF01000001">
    <property type="protein sequence ID" value="SDX83455.1"/>
    <property type="molecule type" value="Genomic_DNA"/>
</dbReference>
<reference evidence="2 3" key="1">
    <citation type="submission" date="2016-10" db="EMBL/GenBank/DDBJ databases">
        <authorList>
            <person name="de Groot N.N."/>
        </authorList>
    </citation>
    <scope>NUCLEOTIDE SEQUENCE [LARGE SCALE GENOMIC DNA]</scope>
    <source>
        <strain evidence="2 3">DSM 26880</strain>
    </source>
</reference>
<feature type="region of interest" description="Disordered" evidence="1">
    <location>
        <begin position="1"/>
        <end position="22"/>
    </location>
</feature>
<accession>A0A1H3EXY8</accession>
<evidence type="ECO:0000256" key="1">
    <source>
        <dbReference type="SAM" id="MobiDB-lite"/>
    </source>
</evidence>
<dbReference type="AlphaFoldDB" id="A0A1H3EXY8"/>
<dbReference type="STRING" id="321339.SAMN05444340_10153"/>
<evidence type="ECO:0000313" key="2">
    <source>
        <dbReference type="EMBL" id="SDX83455.1"/>
    </source>
</evidence>
<organism evidence="2 3">
    <name type="scientific">Citreimonas salinaria</name>
    <dbReference type="NCBI Taxonomy" id="321339"/>
    <lineage>
        <taxon>Bacteria</taxon>
        <taxon>Pseudomonadati</taxon>
        <taxon>Pseudomonadota</taxon>
        <taxon>Alphaproteobacteria</taxon>
        <taxon>Rhodobacterales</taxon>
        <taxon>Roseobacteraceae</taxon>
        <taxon>Citreimonas</taxon>
    </lineage>
</organism>
<sequence length="191" mass="20880">MKKTSRQKKAAESPKTFGAAAPAALTSSPAHEFISDQHAREVLGVTDNDVLARRVNDVANLLYLRAGMDEAERNARVARAIELYNSIAPADGLEGMLAEQMIATHATIQECLRRAKLSKQTDDRTIKQAEKLMSLYIKQLGALDKYRGRGQQKVIVEHVHVEAGGQAIVGQVTTGQPPVYQNDSSKTAKTR</sequence>
<keyword evidence="3" id="KW-1185">Reference proteome</keyword>
<dbReference type="OrthoDB" id="7432673at2"/>
<evidence type="ECO:0000313" key="3">
    <source>
        <dbReference type="Proteomes" id="UP000199286"/>
    </source>
</evidence>
<dbReference type="RefSeq" id="WP_089877491.1">
    <property type="nucleotide sequence ID" value="NZ_FNPF01000001.1"/>
</dbReference>
<dbReference type="Proteomes" id="UP000199286">
    <property type="component" value="Unassembled WGS sequence"/>
</dbReference>
<proteinExistence type="predicted"/>
<gene>
    <name evidence="2" type="ORF">SAMN05444340_10153</name>
</gene>
<name>A0A1H3EXY8_9RHOB</name>